<proteinExistence type="predicted"/>
<dbReference type="AlphaFoldDB" id="B5ICR3"/>
<dbReference type="PANTHER" id="PTHR31559">
    <property type="entry name" value="PYRIDOXAL 5'-PHOSPHATE SYNTHASE SUBUNIT SNO"/>
    <property type="match status" value="1"/>
</dbReference>
<keyword evidence="1" id="KW-0315">Glutamine amidotransferase</keyword>
<dbReference type="InterPro" id="IPR019197">
    <property type="entry name" value="Biotin-prot_ligase_N"/>
</dbReference>
<sequence length="337" mass="38313">MRDVKIFAVVVIIVVIIVAFYYLIMSSNPISEPPNFRVTIIRDKMFVRWSSNESTIGEIEINGINYTENSSHMLHKLVVPHISKGHMRILEYKDGKDFATYCVELSKIHNVSLSAGIYAGYGADTGSYRMLSSLLVNMGFDTQFLIAENFNKLYDLFKFDIIAFPGGRADHMIMGLSRQQIDTLREYVSQGGSYMGICAGAYFASNYTVWNGIKYGDNAGYILDLYSGDAVGPIKEIGNYDLNSTYNPQYPTNITWYNGEIFNVTYWGGPYFTPTNNVKVLAIYDKIHKPAAIKFMYHSGRVILFGFHPEINTYYSQENREMFLKALKIEILWLAGL</sequence>
<dbReference type="Gene3D" id="3.40.50.880">
    <property type="match status" value="1"/>
</dbReference>
<dbReference type="InterPro" id="IPR002161">
    <property type="entry name" value="PdxT/SNO"/>
</dbReference>
<dbReference type="GO" id="GO:0042823">
    <property type="term" value="P:pyridoxal phosphate biosynthetic process"/>
    <property type="evidence" value="ECO:0007669"/>
    <property type="project" value="InterPro"/>
</dbReference>
<dbReference type="GO" id="GO:0005829">
    <property type="term" value="C:cytosol"/>
    <property type="evidence" value="ECO:0007669"/>
    <property type="project" value="TreeGrafter"/>
</dbReference>
<dbReference type="HOGENOM" id="CLU_822833_0_0_2"/>
<evidence type="ECO:0000313" key="3">
    <source>
        <dbReference type="EMBL" id="ADD09145.1"/>
    </source>
</evidence>
<dbReference type="GeneID" id="8828299"/>
<dbReference type="GO" id="GO:1903600">
    <property type="term" value="C:glutaminase complex"/>
    <property type="evidence" value="ECO:0007669"/>
    <property type="project" value="TreeGrafter"/>
</dbReference>
<dbReference type="InterPro" id="IPR029062">
    <property type="entry name" value="Class_I_gatase-like"/>
</dbReference>
<dbReference type="STRING" id="439481.Aboo_1337"/>
<organism evidence="3 4">
    <name type="scientific">Aciduliprofundum boonei (strain DSM 19572 / T469)</name>
    <dbReference type="NCBI Taxonomy" id="439481"/>
    <lineage>
        <taxon>Archaea</taxon>
        <taxon>Methanobacteriati</taxon>
        <taxon>Thermoplasmatota</taxon>
        <taxon>DHVE2 group</taxon>
        <taxon>Candidatus Aciduliprofundum</taxon>
    </lineage>
</organism>
<dbReference type="GO" id="GO:0016874">
    <property type="term" value="F:ligase activity"/>
    <property type="evidence" value="ECO:0007669"/>
    <property type="project" value="UniProtKB-KW"/>
</dbReference>
<dbReference type="PANTHER" id="PTHR31559:SF0">
    <property type="entry name" value="PYRIDOXAL 5'-PHOSPHATE SYNTHASE SUBUNIT SNO1-RELATED"/>
    <property type="match status" value="1"/>
</dbReference>
<dbReference type="GO" id="GO:0008614">
    <property type="term" value="P:pyridoxine metabolic process"/>
    <property type="evidence" value="ECO:0007669"/>
    <property type="project" value="TreeGrafter"/>
</dbReference>
<evidence type="ECO:0000259" key="2">
    <source>
        <dbReference type="Pfam" id="PF09825"/>
    </source>
</evidence>
<dbReference type="Proteomes" id="UP000001400">
    <property type="component" value="Chromosome"/>
</dbReference>
<gene>
    <name evidence="3" type="ordered locus">Aboo_1337</name>
</gene>
<dbReference type="KEGG" id="abi:Aboo_1337"/>
<dbReference type="GO" id="GO:0004359">
    <property type="term" value="F:glutaminase activity"/>
    <property type="evidence" value="ECO:0007669"/>
    <property type="project" value="InterPro"/>
</dbReference>
<dbReference type="SUPFAM" id="SSF52317">
    <property type="entry name" value="Class I glutamine amidotransferase-like"/>
    <property type="match status" value="1"/>
</dbReference>
<dbReference type="Pfam" id="PF09825">
    <property type="entry name" value="BPL_N"/>
    <property type="match status" value="1"/>
</dbReference>
<accession>B5ICR3</accession>
<name>B5ICR3_ACIB4</name>
<evidence type="ECO:0000256" key="1">
    <source>
        <dbReference type="ARBA" id="ARBA00022962"/>
    </source>
</evidence>
<protein>
    <submittedName>
        <fullName evidence="3">Biotin-protein ligase-like protein</fullName>
    </submittedName>
</protein>
<dbReference type="EMBL" id="CP001941">
    <property type="protein sequence ID" value="ADD09145.1"/>
    <property type="molecule type" value="Genomic_DNA"/>
</dbReference>
<keyword evidence="4" id="KW-1185">Reference proteome</keyword>
<evidence type="ECO:0000313" key="4">
    <source>
        <dbReference type="Proteomes" id="UP000001400"/>
    </source>
</evidence>
<reference evidence="3" key="1">
    <citation type="submission" date="2010-02" db="EMBL/GenBank/DDBJ databases">
        <title>Complete sequence of Aciduliprofundum boonei T469.</title>
        <authorList>
            <consortium name="US DOE Joint Genome Institute"/>
            <person name="Lucas S."/>
            <person name="Copeland A."/>
            <person name="Lapidus A."/>
            <person name="Cheng J.-F."/>
            <person name="Bruce D."/>
            <person name="Goodwin L."/>
            <person name="Pitluck S."/>
            <person name="Saunders E."/>
            <person name="Detter J.C."/>
            <person name="Han C."/>
            <person name="Tapia R."/>
            <person name="Land M."/>
            <person name="Hauser L."/>
            <person name="Kyrpides N."/>
            <person name="Mikhailova N."/>
            <person name="Flores G."/>
            <person name="Reysenbach A.-L."/>
            <person name="Woyke T."/>
        </authorList>
    </citation>
    <scope>NUCLEOTIDE SEQUENCE</scope>
    <source>
        <strain evidence="3">T469</strain>
    </source>
</reference>
<feature type="domain" description="Biotin-protein ligase N-terminal" evidence="2">
    <location>
        <begin position="159"/>
        <end position="318"/>
    </location>
</feature>
<dbReference type="eggNOG" id="arCOG00034">
    <property type="taxonomic scope" value="Archaea"/>
</dbReference>
<keyword evidence="3" id="KW-0436">Ligase</keyword>
<dbReference type="OrthoDB" id="71102at2157"/>
<dbReference type="RefSeq" id="WP_008083776.1">
    <property type="nucleotide sequence ID" value="NC_013926.1"/>
</dbReference>